<dbReference type="InterPro" id="IPR029787">
    <property type="entry name" value="Nucleotide_cyclase"/>
</dbReference>
<dbReference type="AlphaFoldDB" id="A0A2G6KD48"/>
<evidence type="ECO:0000259" key="1">
    <source>
        <dbReference type="PROSITE" id="PS50887"/>
    </source>
</evidence>
<dbReference type="EMBL" id="PDSK01000096">
    <property type="protein sequence ID" value="PIE33587.1"/>
    <property type="molecule type" value="Genomic_DNA"/>
</dbReference>
<dbReference type="NCBIfam" id="TIGR00254">
    <property type="entry name" value="GGDEF"/>
    <property type="match status" value="1"/>
</dbReference>
<dbReference type="GO" id="GO:0052621">
    <property type="term" value="F:diguanylate cyclase activity"/>
    <property type="evidence" value="ECO:0007669"/>
    <property type="project" value="TreeGrafter"/>
</dbReference>
<feature type="domain" description="GGDEF" evidence="1">
    <location>
        <begin position="92"/>
        <end position="199"/>
    </location>
</feature>
<dbReference type="GO" id="GO:0043709">
    <property type="term" value="P:cell adhesion involved in single-species biofilm formation"/>
    <property type="evidence" value="ECO:0007669"/>
    <property type="project" value="TreeGrafter"/>
</dbReference>
<dbReference type="Proteomes" id="UP000230821">
    <property type="component" value="Unassembled WGS sequence"/>
</dbReference>
<gene>
    <name evidence="2" type="ORF">CSA56_10740</name>
</gene>
<proteinExistence type="predicted"/>
<dbReference type="PANTHER" id="PTHR45138">
    <property type="entry name" value="REGULATORY COMPONENTS OF SENSORY TRANSDUCTION SYSTEM"/>
    <property type="match status" value="1"/>
</dbReference>
<dbReference type="Pfam" id="PF00990">
    <property type="entry name" value="GGDEF"/>
    <property type="match status" value="1"/>
</dbReference>
<dbReference type="InterPro" id="IPR043128">
    <property type="entry name" value="Rev_trsase/Diguanyl_cyclase"/>
</dbReference>
<evidence type="ECO:0000313" key="3">
    <source>
        <dbReference type="Proteomes" id="UP000230821"/>
    </source>
</evidence>
<dbReference type="GO" id="GO:0005886">
    <property type="term" value="C:plasma membrane"/>
    <property type="evidence" value="ECO:0007669"/>
    <property type="project" value="TreeGrafter"/>
</dbReference>
<accession>A0A2G6KD48</accession>
<dbReference type="CDD" id="cd01949">
    <property type="entry name" value="GGDEF"/>
    <property type="match status" value="1"/>
</dbReference>
<comment type="caution">
    <text evidence="2">The sequence shown here is derived from an EMBL/GenBank/DDBJ whole genome shotgun (WGS) entry which is preliminary data.</text>
</comment>
<organism evidence="2 3">
    <name type="scientific">candidate division KSB3 bacterium</name>
    <dbReference type="NCBI Taxonomy" id="2044937"/>
    <lineage>
        <taxon>Bacteria</taxon>
        <taxon>candidate division KSB3</taxon>
    </lineage>
</organism>
<dbReference type="PANTHER" id="PTHR45138:SF9">
    <property type="entry name" value="DIGUANYLATE CYCLASE DGCM-RELATED"/>
    <property type="match status" value="1"/>
</dbReference>
<dbReference type="InterPro" id="IPR050469">
    <property type="entry name" value="Diguanylate_Cyclase"/>
</dbReference>
<dbReference type="Gene3D" id="3.30.70.270">
    <property type="match status" value="1"/>
</dbReference>
<evidence type="ECO:0000313" key="2">
    <source>
        <dbReference type="EMBL" id="PIE33587.1"/>
    </source>
</evidence>
<dbReference type="SUPFAM" id="SSF55073">
    <property type="entry name" value="Nucleotide cyclase"/>
    <property type="match status" value="1"/>
</dbReference>
<dbReference type="SMART" id="SM00267">
    <property type="entry name" value="GGDEF"/>
    <property type="match status" value="1"/>
</dbReference>
<name>A0A2G6KD48_9BACT</name>
<dbReference type="GO" id="GO:1902201">
    <property type="term" value="P:negative regulation of bacterial-type flagellum-dependent cell motility"/>
    <property type="evidence" value="ECO:0007669"/>
    <property type="project" value="TreeGrafter"/>
</dbReference>
<sequence length="199" mass="22873">MTCLRLLHSKGYIKIPEKKRGIQASCPLYARRTGTNSRIGVADHYVLGLVNVRLRHTLKIESINDLLTNLYNRRYMEESLERELSRAVRYQTHVRIIMVDIDHFKHFNDTYGHGVGDQRLQAVGAYLKGLRILYAAMSGEEMLFILPDIELDDLEVRANSARVGVKNHVEIFYGEKILSVTISLRVASFPDHDKISMRC</sequence>
<reference evidence="2 3" key="1">
    <citation type="submission" date="2017-10" db="EMBL/GenBank/DDBJ databases">
        <title>Novel microbial diversity and functional potential in the marine mammal oral microbiome.</title>
        <authorList>
            <person name="Dudek N.K."/>
            <person name="Sun C.L."/>
            <person name="Burstein D."/>
            <person name="Kantor R.S."/>
            <person name="Aliaga Goltsman D.S."/>
            <person name="Bik E.M."/>
            <person name="Thomas B.C."/>
            <person name="Banfield J.F."/>
            <person name="Relman D.A."/>
        </authorList>
    </citation>
    <scope>NUCLEOTIDE SEQUENCE [LARGE SCALE GENOMIC DNA]</scope>
    <source>
        <strain evidence="2">DOLJORAL78_47_16</strain>
    </source>
</reference>
<protein>
    <recommendedName>
        <fullName evidence="1">GGDEF domain-containing protein</fullName>
    </recommendedName>
</protein>
<dbReference type="PROSITE" id="PS50887">
    <property type="entry name" value="GGDEF"/>
    <property type="match status" value="1"/>
</dbReference>
<dbReference type="InterPro" id="IPR000160">
    <property type="entry name" value="GGDEF_dom"/>
</dbReference>